<evidence type="ECO:0000256" key="1">
    <source>
        <dbReference type="ARBA" id="ARBA00022908"/>
    </source>
</evidence>
<feature type="domain" description="Core-binding (CB)" evidence="7">
    <location>
        <begin position="66"/>
        <end position="149"/>
    </location>
</feature>
<dbReference type="CDD" id="cd01189">
    <property type="entry name" value="INT_ICEBs1_C_like"/>
    <property type="match status" value="1"/>
</dbReference>
<dbReference type="InterPro" id="IPR011010">
    <property type="entry name" value="DNA_brk_join_enz"/>
</dbReference>
<evidence type="ECO:0000313" key="8">
    <source>
        <dbReference type="EMBL" id="QBD77986.1"/>
    </source>
</evidence>
<dbReference type="InterPro" id="IPR004107">
    <property type="entry name" value="Integrase_SAM-like_N"/>
</dbReference>
<dbReference type="SUPFAM" id="SSF56349">
    <property type="entry name" value="DNA breaking-rejoining enzymes"/>
    <property type="match status" value="1"/>
</dbReference>
<accession>A0A4P6JSX9</accession>
<dbReference type="Proteomes" id="UP000290365">
    <property type="component" value="Chromosome"/>
</dbReference>
<evidence type="ECO:0000256" key="4">
    <source>
        <dbReference type="PROSITE-ProRule" id="PRU01248"/>
    </source>
</evidence>
<dbReference type="PANTHER" id="PTHR30349">
    <property type="entry name" value="PHAGE INTEGRASE-RELATED"/>
    <property type="match status" value="1"/>
</dbReference>
<dbReference type="InterPro" id="IPR013762">
    <property type="entry name" value="Integrase-like_cat_sf"/>
</dbReference>
<sequence>MIMAKRGNGEGSIYRRKEDGKWVSSITLENGKRRVVYGKTRAEAKNKLIEALQEQQKGMLVVSGPLTVAQFLTDWLENTHKRLIRPRTYERYREAIYLHLIPVLGQHQLQKLTVQHIQAFYAKKEEEGLAPATIVYYHSVLHNALNTGIKRGLISRNVCNLADPPRKEHYEIQPLSIVQAQKFLSAIENHKWKALYALAIATGLRRGEILGLKWQDVNFKNGTLQVQRILSRVPTQTPKRVHVYVEAEPKTKRSRRNIVIAPFALEALDQHRMQQAEIRSKAGETWKDHDYVFCTMKGTHLNPNHVVEELKKILLRAELPNIRFHDLRHSAATFLFVAGVHPKIVQEFLGHTQISTTMDIYSHMLPGMQEDAVNKLHDALKRKDDDDEGLAGAGVPKRPRE</sequence>
<dbReference type="GO" id="GO:0003677">
    <property type="term" value="F:DNA binding"/>
    <property type="evidence" value="ECO:0007669"/>
    <property type="project" value="UniProtKB-UniRule"/>
</dbReference>
<dbReference type="PROSITE" id="PS51898">
    <property type="entry name" value="TYR_RECOMBINASE"/>
    <property type="match status" value="1"/>
</dbReference>
<dbReference type="AlphaFoldDB" id="A0A4P6JSX9"/>
<keyword evidence="3" id="KW-0233">DNA recombination</keyword>
<organism evidence="8 9">
    <name type="scientific">Ktedonosporobacter rubrisoli</name>
    <dbReference type="NCBI Taxonomy" id="2509675"/>
    <lineage>
        <taxon>Bacteria</taxon>
        <taxon>Bacillati</taxon>
        <taxon>Chloroflexota</taxon>
        <taxon>Ktedonobacteria</taxon>
        <taxon>Ktedonobacterales</taxon>
        <taxon>Ktedonosporobacteraceae</taxon>
        <taxon>Ktedonosporobacter</taxon>
    </lineage>
</organism>
<dbReference type="PROSITE" id="PS51900">
    <property type="entry name" value="CB"/>
    <property type="match status" value="1"/>
</dbReference>
<dbReference type="EMBL" id="CP035758">
    <property type="protein sequence ID" value="QBD77986.1"/>
    <property type="molecule type" value="Genomic_DNA"/>
</dbReference>
<keyword evidence="9" id="KW-1185">Reference proteome</keyword>
<dbReference type="GO" id="GO:0015074">
    <property type="term" value="P:DNA integration"/>
    <property type="evidence" value="ECO:0007669"/>
    <property type="project" value="UniProtKB-KW"/>
</dbReference>
<dbReference type="GO" id="GO:0006310">
    <property type="term" value="P:DNA recombination"/>
    <property type="evidence" value="ECO:0007669"/>
    <property type="project" value="UniProtKB-KW"/>
</dbReference>
<feature type="region of interest" description="Disordered" evidence="5">
    <location>
        <begin position="381"/>
        <end position="401"/>
    </location>
</feature>
<evidence type="ECO:0000259" key="6">
    <source>
        <dbReference type="PROSITE" id="PS51898"/>
    </source>
</evidence>
<name>A0A4P6JSX9_KTERU</name>
<evidence type="ECO:0000259" key="7">
    <source>
        <dbReference type="PROSITE" id="PS51900"/>
    </source>
</evidence>
<evidence type="ECO:0000256" key="5">
    <source>
        <dbReference type="SAM" id="MobiDB-lite"/>
    </source>
</evidence>
<dbReference type="Pfam" id="PF14659">
    <property type="entry name" value="Phage_int_SAM_3"/>
    <property type="match status" value="1"/>
</dbReference>
<proteinExistence type="predicted"/>
<dbReference type="Pfam" id="PF00589">
    <property type="entry name" value="Phage_integrase"/>
    <property type="match status" value="1"/>
</dbReference>
<gene>
    <name evidence="8" type="ORF">EPA93_19095</name>
</gene>
<dbReference type="InterPro" id="IPR002104">
    <property type="entry name" value="Integrase_catalytic"/>
</dbReference>
<reference evidence="8 9" key="1">
    <citation type="submission" date="2019-01" db="EMBL/GenBank/DDBJ databases">
        <title>Ktedonosporobacter rubrisoli SCAWS-G2.</title>
        <authorList>
            <person name="Huang Y."/>
            <person name="Yan B."/>
        </authorList>
    </citation>
    <scope>NUCLEOTIDE SEQUENCE [LARGE SCALE GENOMIC DNA]</scope>
    <source>
        <strain evidence="8 9">SCAWS-G2</strain>
    </source>
</reference>
<feature type="domain" description="Tyr recombinase" evidence="6">
    <location>
        <begin position="170"/>
        <end position="374"/>
    </location>
</feature>
<dbReference type="Gene3D" id="1.10.150.130">
    <property type="match status" value="1"/>
</dbReference>
<protein>
    <submittedName>
        <fullName evidence="8">Site-specific integrase</fullName>
    </submittedName>
</protein>
<evidence type="ECO:0000313" key="9">
    <source>
        <dbReference type="Proteomes" id="UP000290365"/>
    </source>
</evidence>
<dbReference type="Gene3D" id="1.10.443.10">
    <property type="entry name" value="Intergrase catalytic core"/>
    <property type="match status" value="1"/>
</dbReference>
<keyword evidence="1" id="KW-0229">DNA integration</keyword>
<dbReference type="OrthoDB" id="156970at2"/>
<evidence type="ECO:0000256" key="2">
    <source>
        <dbReference type="ARBA" id="ARBA00023125"/>
    </source>
</evidence>
<dbReference type="PANTHER" id="PTHR30349:SF91">
    <property type="entry name" value="INTA PROTEIN"/>
    <property type="match status" value="1"/>
</dbReference>
<dbReference type="InterPro" id="IPR050090">
    <property type="entry name" value="Tyrosine_recombinase_XerCD"/>
</dbReference>
<evidence type="ECO:0000256" key="3">
    <source>
        <dbReference type="ARBA" id="ARBA00023172"/>
    </source>
</evidence>
<dbReference type="InterPro" id="IPR010998">
    <property type="entry name" value="Integrase_recombinase_N"/>
</dbReference>
<dbReference type="InterPro" id="IPR044068">
    <property type="entry name" value="CB"/>
</dbReference>
<dbReference type="KEGG" id="kbs:EPA93_19095"/>
<keyword evidence="2 4" id="KW-0238">DNA-binding</keyword>